<proteinExistence type="predicted"/>
<feature type="domain" description="Mannosyl-glycoprotein endo-beta-N-acetylglucosamidase-like" evidence="1">
    <location>
        <begin position="99"/>
        <end position="225"/>
    </location>
</feature>
<evidence type="ECO:0000313" key="2">
    <source>
        <dbReference type="EMBL" id="EAS48168.1"/>
    </source>
</evidence>
<dbReference type="Gene3D" id="1.10.530.10">
    <property type="match status" value="1"/>
</dbReference>
<dbReference type="PANTHER" id="PTHR40572">
    <property type="entry name" value="PROTEIN BAX"/>
    <property type="match status" value="1"/>
</dbReference>
<organism evidence="2 3">
    <name type="scientific">gamma proteobacterium HTCC2207</name>
    <dbReference type="NCBI Taxonomy" id="314287"/>
    <lineage>
        <taxon>Bacteria</taxon>
        <taxon>Pseudomonadati</taxon>
        <taxon>Pseudomonadota</taxon>
        <taxon>Gammaproteobacteria</taxon>
        <taxon>Cellvibrionales</taxon>
        <taxon>Porticoccaceae</taxon>
        <taxon>SAR92 clade</taxon>
    </lineage>
</organism>
<keyword evidence="3" id="KW-1185">Reference proteome</keyword>
<dbReference type="OrthoDB" id="9788155at2"/>
<dbReference type="AlphaFoldDB" id="Q1YU90"/>
<dbReference type="EMBL" id="AAPI01000001">
    <property type="protein sequence ID" value="EAS48168.1"/>
    <property type="molecule type" value="Genomic_DNA"/>
</dbReference>
<protein>
    <submittedName>
        <fullName evidence="2">Putative Bax protein</fullName>
    </submittedName>
</protein>
<sequence length="250" mass="27749">MMSLLRSKVFFAVMLVAVVSLYSMGADRNPLPEFGGYSDVKQKKTAFFDYMLPLVAAANQSVIKQRVELEKMAAGADQLSFFQQRKLLQLADRYAVDTGDADVGDHQQIIDQLLLRVAPLPPSLVLAQAAIESAWGTSRFARQGNNLFGQWCYQKGCGLVPLRRSADSKHEVAKFDSVAAAVEAYLHNLNTHRAYADLRALRADLNTADSSASGHQLAQTLLYYSELRQVYVDEVQAVIRINKLQGYDSL</sequence>
<dbReference type="InterPro" id="IPR053195">
    <property type="entry name" value="Bax-like"/>
</dbReference>
<dbReference type="Proteomes" id="UP000005555">
    <property type="component" value="Unassembled WGS sequence"/>
</dbReference>
<reference evidence="2 3" key="1">
    <citation type="submission" date="2006-03" db="EMBL/GenBank/DDBJ databases">
        <authorList>
            <person name="Giovannoni S.J."/>
            <person name="Cho J.-C."/>
            <person name="Ferriera S."/>
            <person name="Johnson J."/>
            <person name="Kravitz S."/>
            <person name="Halpern A."/>
            <person name="Remington K."/>
            <person name="Beeson K."/>
            <person name="Tran B."/>
            <person name="Rogers Y.-H."/>
            <person name="Friedman R."/>
            <person name="Venter J.C."/>
        </authorList>
    </citation>
    <scope>NUCLEOTIDE SEQUENCE [LARGE SCALE GENOMIC DNA]</scope>
    <source>
        <strain evidence="2 3">HTCC2207</strain>
    </source>
</reference>
<dbReference type="eggNOG" id="COG2992">
    <property type="taxonomic scope" value="Bacteria"/>
</dbReference>
<evidence type="ECO:0000313" key="3">
    <source>
        <dbReference type="Proteomes" id="UP000005555"/>
    </source>
</evidence>
<dbReference type="PANTHER" id="PTHR40572:SF1">
    <property type="entry name" value="PROTEIN BAX"/>
    <property type="match status" value="1"/>
</dbReference>
<name>Q1YU90_9GAMM</name>
<dbReference type="GO" id="GO:0004040">
    <property type="term" value="F:amidase activity"/>
    <property type="evidence" value="ECO:0007669"/>
    <property type="project" value="InterPro"/>
</dbReference>
<dbReference type="InterPro" id="IPR002901">
    <property type="entry name" value="MGlyc_endo_b_GlcNAc-like_dom"/>
</dbReference>
<dbReference type="Pfam" id="PF01832">
    <property type="entry name" value="Glucosaminidase"/>
    <property type="match status" value="1"/>
</dbReference>
<dbReference type="SMART" id="SM00047">
    <property type="entry name" value="LYZ2"/>
    <property type="match status" value="1"/>
</dbReference>
<gene>
    <name evidence="2" type="ORF">GB2207_10166</name>
</gene>
<comment type="caution">
    <text evidence="2">The sequence shown here is derived from an EMBL/GenBank/DDBJ whole genome shotgun (WGS) entry which is preliminary data.</text>
</comment>
<dbReference type="HOGENOM" id="CLU_061344_1_0_6"/>
<accession>Q1YU90</accession>
<evidence type="ECO:0000259" key="1">
    <source>
        <dbReference type="SMART" id="SM00047"/>
    </source>
</evidence>
<dbReference type="STRING" id="314287.GB2207_10166"/>